<evidence type="ECO:0000259" key="7">
    <source>
        <dbReference type="PROSITE" id="PS50893"/>
    </source>
</evidence>
<organism evidence="8 9">
    <name type="scientific">Desulfohalobium retbaense (strain ATCC 49708 / DSM 5692 / JCM 16813 / HR100)</name>
    <dbReference type="NCBI Taxonomy" id="485915"/>
    <lineage>
        <taxon>Bacteria</taxon>
        <taxon>Pseudomonadati</taxon>
        <taxon>Thermodesulfobacteriota</taxon>
        <taxon>Desulfovibrionia</taxon>
        <taxon>Desulfovibrionales</taxon>
        <taxon>Desulfohalobiaceae</taxon>
        <taxon>Desulfohalobium</taxon>
    </lineage>
</organism>
<dbReference type="OrthoDB" id="9809450at2"/>
<reference evidence="9" key="1">
    <citation type="submission" date="2009-09" db="EMBL/GenBank/DDBJ databases">
        <title>The complete chromosome of Desulfohalobium retbaense DSM 5692.</title>
        <authorList>
            <consortium name="US DOE Joint Genome Institute (JGI-PGF)"/>
            <person name="Lucas S."/>
            <person name="Copeland A."/>
            <person name="Lapidus A."/>
            <person name="Glavina del Rio T."/>
            <person name="Dalin E."/>
            <person name="Tice H."/>
            <person name="Bruce D."/>
            <person name="Goodwin L."/>
            <person name="Pitluck S."/>
            <person name="Kyrpides N."/>
            <person name="Mavromatis K."/>
            <person name="Ivanova N."/>
            <person name="Mikhailova N."/>
            <person name="Munk A.C."/>
            <person name="Brettin T."/>
            <person name="Detter J.C."/>
            <person name="Han C."/>
            <person name="Tapia R."/>
            <person name="Larimer F."/>
            <person name="Land M."/>
            <person name="Hauser L."/>
            <person name="Markowitz V."/>
            <person name="Cheng J.-F."/>
            <person name="Hugenholtz P."/>
            <person name="Woyke T."/>
            <person name="Wu D."/>
            <person name="Spring S."/>
            <person name="Klenk H.-P."/>
            <person name="Eisen J.A."/>
        </authorList>
    </citation>
    <scope>NUCLEOTIDE SEQUENCE [LARGE SCALE GENOMIC DNA]</scope>
    <source>
        <strain evidence="9">DSM 5692</strain>
    </source>
</reference>
<feature type="domain" description="ABC transporter" evidence="7">
    <location>
        <begin position="3"/>
        <end position="235"/>
    </location>
</feature>
<dbReference type="SMART" id="SM00382">
    <property type="entry name" value="AAA"/>
    <property type="match status" value="1"/>
</dbReference>
<dbReference type="SUPFAM" id="SSF50331">
    <property type="entry name" value="MOP-like"/>
    <property type="match status" value="1"/>
</dbReference>
<dbReference type="EMBL" id="CP001734">
    <property type="protein sequence ID" value="ACV69384.1"/>
    <property type="molecule type" value="Genomic_DNA"/>
</dbReference>
<dbReference type="STRING" id="485915.Dret_2100"/>
<dbReference type="RefSeq" id="WP_015752525.1">
    <property type="nucleotide sequence ID" value="NC_013223.1"/>
</dbReference>
<keyword evidence="4" id="KW-0067">ATP-binding</keyword>
<sequence length="376" mass="42232">MGIVVESVSKSFSGTFALKDVSVSIEDGQFVTFLGPLGAGKTTLLRIMCGIDRPDSGRIYYDGQDVTDVAVQKRPVAMVYQQFVNYPSMTLYENIASPLRVSRRKYSKGEIEKRVHESADLLGIRQILGHYPEEVSGGQKQRAAIARALTKDAKFIFLDEPLANLDYKLREELRGELKEILRRKGGVVVYATPEAVDALSMASHVGYIENGQLWQYGALKHVYRYPQFKEVGRYFSYPTMNILPGTVEKYAKGAALVLSDDLRVDVSRIADQLDQEVYQVGIRAYNISTSKEHAEMVPFQAEVELSEELGSDTELHVRHNGQTLVVLLQEFARHEIGQKVTLYLDSTRLFLFHPHTNELVLKTFQETTATSAAQEA</sequence>
<keyword evidence="9" id="KW-1185">Reference proteome</keyword>
<dbReference type="GO" id="GO:0005524">
    <property type="term" value="F:ATP binding"/>
    <property type="evidence" value="ECO:0007669"/>
    <property type="project" value="UniProtKB-KW"/>
</dbReference>
<dbReference type="GO" id="GO:0055052">
    <property type="term" value="C:ATP-binding cassette (ABC) transporter complex, substrate-binding subunit-containing"/>
    <property type="evidence" value="ECO:0007669"/>
    <property type="project" value="TreeGrafter"/>
</dbReference>
<keyword evidence="1" id="KW-0813">Transport</keyword>
<gene>
    <name evidence="8" type="ordered locus">Dret_2100</name>
</gene>
<dbReference type="AlphaFoldDB" id="C8X4B0"/>
<dbReference type="PROSITE" id="PS00211">
    <property type="entry name" value="ABC_TRANSPORTER_1"/>
    <property type="match status" value="1"/>
</dbReference>
<evidence type="ECO:0000256" key="6">
    <source>
        <dbReference type="ARBA" id="ARBA00023136"/>
    </source>
</evidence>
<dbReference type="InterPro" id="IPR003593">
    <property type="entry name" value="AAA+_ATPase"/>
</dbReference>
<dbReference type="InterPro" id="IPR047641">
    <property type="entry name" value="ABC_transpr_MalK/UgpC-like"/>
</dbReference>
<dbReference type="Pfam" id="PF08402">
    <property type="entry name" value="TOBE_2"/>
    <property type="match status" value="1"/>
</dbReference>
<dbReference type="Gene3D" id="3.40.50.300">
    <property type="entry name" value="P-loop containing nucleotide triphosphate hydrolases"/>
    <property type="match status" value="1"/>
</dbReference>
<evidence type="ECO:0000313" key="9">
    <source>
        <dbReference type="Proteomes" id="UP000001052"/>
    </source>
</evidence>
<dbReference type="InterPro" id="IPR012340">
    <property type="entry name" value="NA-bd_OB-fold"/>
</dbReference>
<dbReference type="CDD" id="cd03259">
    <property type="entry name" value="ABC_Carb_Solutes_like"/>
    <property type="match status" value="1"/>
</dbReference>
<dbReference type="InterPro" id="IPR003439">
    <property type="entry name" value="ABC_transporter-like_ATP-bd"/>
</dbReference>
<evidence type="ECO:0000256" key="2">
    <source>
        <dbReference type="ARBA" id="ARBA00022475"/>
    </source>
</evidence>
<keyword evidence="2" id="KW-1003">Cell membrane</keyword>
<dbReference type="InterPro" id="IPR008995">
    <property type="entry name" value="Mo/tungstate-bd_C_term_dom"/>
</dbReference>
<evidence type="ECO:0000313" key="8">
    <source>
        <dbReference type="EMBL" id="ACV69384.1"/>
    </source>
</evidence>
<dbReference type="eggNOG" id="COG3839">
    <property type="taxonomic scope" value="Bacteria"/>
</dbReference>
<dbReference type="PROSITE" id="PS50893">
    <property type="entry name" value="ABC_TRANSPORTER_2"/>
    <property type="match status" value="1"/>
</dbReference>
<dbReference type="InterPro" id="IPR027417">
    <property type="entry name" value="P-loop_NTPase"/>
</dbReference>
<protein>
    <submittedName>
        <fullName evidence="8">ABC transporter related protein</fullName>
    </submittedName>
</protein>
<dbReference type="PANTHER" id="PTHR43875:SF15">
    <property type="entry name" value="TREHALOSE IMPORT ATP-BINDING PROTEIN SUGC"/>
    <property type="match status" value="1"/>
</dbReference>
<dbReference type="Gene3D" id="2.40.50.140">
    <property type="entry name" value="Nucleic acid-binding proteins"/>
    <property type="match status" value="1"/>
</dbReference>
<dbReference type="Proteomes" id="UP000001052">
    <property type="component" value="Chromosome"/>
</dbReference>
<name>C8X4B0_DESRD</name>
<dbReference type="SUPFAM" id="SSF52540">
    <property type="entry name" value="P-loop containing nucleoside triphosphate hydrolases"/>
    <property type="match status" value="1"/>
</dbReference>
<keyword evidence="5" id="KW-1278">Translocase</keyword>
<dbReference type="KEGG" id="drt:Dret_2100"/>
<dbReference type="PANTHER" id="PTHR43875">
    <property type="entry name" value="MALTODEXTRIN IMPORT ATP-BINDING PROTEIN MSMX"/>
    <property type="match status" value="1"/>
</dbReference>
<dbReference type="InterPro" id="IPR015853">
    <property type="entry name" value="ABC_transpr_FbpC"/>
</dbReference>
<dbReference type="InterPro" id="IPR013611">
    <property type="entry name" value="Transp-assoc_OB_typ2"/>
</dbReference>
<dbReference type="GO" id="GO:0015408">
    <property type="term" value="F:ABC-type ferric iron transporter activity"/>
    <property type="evidence" value="ECO:0007669"/>
    <property type="project" value="InterPro"/>
</dbReference>
<dbReference type="Pfam" id="PF00005">
    <property type="entry name" value="ABC_tran"/>
    <property type="match status" value="1"/>
</dbReference>
<evidence type="ECO:0000256" key="5">
    <source>
        <dbReference type="ARBA" id="ARBA00022967"/>
    </source>
</evidence>
<proteinExistence type="predicted"/>
<evidence type="ECO:0000256" key="1">
    <source>
        <dbReference type="ARBA" id="ARBA00022448"/>
    </source>
</evidence>
<dbReference type="HOGENOM" id="CLU_000604_1_1_7"/>
<keyword evidence="6" id="KW-0472">Membrane</keyword>
<dbReference type="InterPro" id="IPR017871">
    <property type="entry name" value="ABC_transporter-like_CS"/>
</dbReference>
<dbReference type="Gene3D" id="2.40.50.100">
    <property type="match status" value="1"/>
</dbReference>
<evidence type="ECO:0000256" key="4">
    <source>
        <dbReference type="ARBA" id="ARBA00022840"/>
    </source>
</evidence>
<evidence type="ECO:0000256" key="3">
    <source>
        <dbReference type="ARBA" id="ARBA00022741"/>
    </source>
</evidence>
<keyword evidence="3" id="KW-0547">Nucleotide-binding</keyword>
<accession>C8X4B0</accession>
<reference evidence="8 9" key="2">
    <citation type="journal article" date="2010" name="Stand. Genomic Sci.">
        <title>Complete genome sequence of Desulfohalobium retbaense type strain (HR(100)).</title>
        <authorList>
            <person name="Spring S."/>
            <person name="Nolan M."/>
            <person name="Lapidus A."/>
            <person name="Glavina Del Rio T."/>
            <person name="Copeland A."/>
            <person name="Tice H."/>
            <person name="Cheng J.F."/>
            <person name="Lucas S."/>
            <person name="Land M."/>
            <person name="Chen F."/>
            <person name="Bruce D."/>
            <person name="Goodwin L."/>
            <person name="Pitluck S."/>
            <person name="Ivanova N."/>
            <person name="Mavromatis K."/>
            <person name="Mikhailova N."/>
            <person name="Pati A."/>
            <person name="Chen A."/>
            <person name="Palaniappan K."/>
            <person name="Hauser L."/>
            <person name="Chang Y.J."/>
            <person name="Jeffries C.D."/>
            <person name="Munk C."/>
            <person name="Kiss H."/>
            <person name="Chain P."/>
            <person name="Han C."/>
            <person name="Brettin T."/>
            <person name="Detter J.C."/>
            <person name="Schuler E."/>
            <person name="Goker M."/>
            <person name="Rohde M."/>
            <person name="Bristow J."/>
            <person name="Eisen J.A."/>
            <person name="Markowitz V."/>
            <person name="Hugenholtz P."/>
            <person name="Kyrpides N.C."/>
            <person name="Klenk H.P."/>
        </authorList>
    </citation>
    <scope>NUCLEOTIDE SEQUENCE [LARGE SCALE GENOMIC DNA]</scope>
    <source>
        <strain evidence="8 9">DSM 5692</strain>
    </source>
</reference>
<dbReference type="GO" id="GO:0016887">
    <property type="term" value="F:ATP hydrolysis activity"/>
    <property type="evidence" value="ECO:0007669"/>
    <property type="project" value="InterPro"/>
</dbReference>